<sequence>MQELANGRIRWQARANTGEFDLLQERFDKAFFADVVANFYRVKEALSRGQAPPDGMTEPILDISHYSIYLPPEKRDLARAGWIDKMWRDERALFAQGFFDDSRLGHLAAKAALERKPEDRRVSIVVYPDYGSVDIEGAGQRKVYRGGSGLAWMDSLAMTSMPADPGATMEVKMNTIKEDAQKVLGDEGTEVIAELEAARTAKALPEGAVVKSDDETVDDEQIDTEDEQVAEAALTANELAAQIAELLPNFGKAIDQRLKPVQ</sequence>
<proteinExistence type="predicted"/>
<reference evidence="1" key="1">
    <citation type="journal article" date="2014" name="Front. Microbiol.">
        <title>High frequency of phylogenetically diverse reductive dehalogenase-homologous genes in deep subseafloor sedimentary metagenomes.</title>
        <authorList>
            <person name="Kawai M."/>
            <person name="Futagami T."/>
            <person name="Toyoda A."/>
            <person name="Takaki Y."/>
            <person name="Nishi S."/>
            <person name="Hori S."/>
            <person name="Arai W."/>
            <person name="Tsubouchi T."/>
            <person name="Morono Y."/>
            <person name="Uchiyama I."/>
            <person name="Ito T."/>
            <person name="Fujiyama A."/>
            <person name="Inagaki F."/>
            <person name="Takami H."/>
        </authorList>
    </citation>
    <scope>NUCLEOTIDE SEQUENCE</scope>
    <source>
        <strain evidence="1">Expedition CK06-06</strain>
    </source>
</reference>
<gene>
    <name evidence="1" type="ORF">S03H2_49868</name>
</gene>
<protein>
    <submittedName>
        <fullName evidence="1">Uncharacterized protein</fullName>
    </submittedName>
</protein>
<comment type="caution">
    <text evidence="1">The sequence shown here is derived from an EMBL/GenBank/DDBJ whole genome shotgun (WGS) entry which is preliminary data.</text>
</comment>
<feature type="non-terminal residue" evidence="1">
    <location>
        <position position="262"/>
    </location>
</feature>
<organism evidence="1">
    <name type="scientific">marine sediment metagenome</name>
    <dbReference type="NCBI Taxonomy" id="412755"/>
    <lineage>
        <taxon>unclassified sequences</taxon>
        <taxon>metagenomes</taxon>
        <taxon>ecological metagenomes</taxon>
    </lineage>
</organism>
<accession>X1I7T0</accession>
<evidence type="ECO:0000313" key="1">
    <source>
        <dbReference type="EMBL" id="GAH62154.1"/>
    </source>
</evidence>
<dbReference type="AlphaFoldDB" id="X1I7T0"/>
<dbReference type="EMBL" id="BARU01031536">
    <property type="protein sequence ID" value="GAH62154.1"/>
    <property type="molecule type" value="Genomic_DNA"/>
</dbReference>
<name>X1I7T0_9ZZZZ</name>